<dbReference type="Pfam" id="PF18319">
    <property type="entry name" value="Zn_ribbon_PriA"/>
    <property type="match status" value="1"/>
</dbReference>
<dbReference type="InterPro" id="IPR040498">
    <property type="entry name" value="PriA_CRR"/>
</dbReference>
<dbReference type="Proteomes" id="UP001595462">
    <property type="component" value="Unassembled WGS sequence"/>
</dbReference>
<dbReference type="SUPFAM" id="SSF52540">
    <property type="entry name" value="P-loop containing nucleoside triphosphate hydrolases"/>
    <property type="match status" value="2"/>
</dbReference>
<evidence type="ECO:0000256" key="4">
    <source>
        <dbReference type="ARBA" id="ARBA00022741"/>
    </source>
</evidence>
<dbReference type="NCBIfam" id="NF004065">
    <property type="entry name" value="PRK05580.1-1"/>
    <property type="match status" value="1"/>
</dbReference>
<keyword evidence="5 11" id="KW-0378">Hydrolase</keyword>
<dbReference type="Pfam" id="PF17764">
    <property type="entry name" value="PriA_3primeBD"/>
    <property type="match status" value="1"/>
</dbReference>
<comment type="function">
    <text evidence="11">Initiates the restart of stalled replication forks, which reloads the replicative helicase on sites other than the origin of replication. Recognizes and binds to abandoned replication forks and remodels them to uncover a helicase loading site. Promotes assembly of the primosome at these replication forks.</text>
</comment>
<dbReference type="EMBL" id="JBHRSS010000003">
    <property type="protein sequence ID" value="MFC3104056.1"/>
    <property type="molecule type" value="Genomic_DNA"/>
</dbReference>
<comment type="catalytic activity">
    <reaction evidence="11">
        <text>Couples ATP hydrolysis with the unwinding of duplex DNA by translocating in the 3'-5' direction.</text>
        <dbReference type="EC" id="5.6.2.4"/>
    </reaction>
</comment>
<keyword evidence="3 11" id="KW-0479">Metal-binding</keyword>
<reference evidence="14" key="1">
    <citation type="journal article" date="2019" name="Int. J. Syst. Evol. Microbiol.">
        <title>The Global Catalogue of Microorganisms (GCM) 10K type strain sequencing project: providing services to taxonomists for standard genome sequencing and annotation.</title>
        <authorList>
            <consortium name="The Broad Institute Genomics Platform"/>
            <consortium name="The Broad Institute Genome Sequencing Center for Infectious Disease"/>
            <person name="Wu L."/>
            <person name="Ma J."/>
        </authorList>
    </citation>
    <scope>NUCLEOTIDE SEQUENCE [LARGE SCALE GENOMIC DNA]</scope>
    <source>
        <strain evidence="14">KCTC 52640</strain>
    </source>
</reference>
<evidence type="ECO:0000259" key="12">
    <source>
        <dbReference type="PROSITE" id="PS51192"/>
    </source>
</evidence>
<keyword evidence="14" id="KW-1185">Reference proteome</keyword>
<dbReference type="InterPro" id="IPR001650">
    <property type="entry name" value="Helicase_C-like"/>
</dbReference>
<feature type="binding site" evidence="11">
    <location>
        <position position="471"/>
    </location>
    <ligand>
        <name>Zn(2+)</name>
        <dbReference type="ChEBI" id="CHEBI:29105"/>
        <label>2</label>
    </ligand>
</feature>
<keyword evidence="7 11" id="KW-0862">Zinc</keyword>
<dbReference type="RefSeq" id="WP_380688671.1">
    <property type="nucleotide sequence ID" value="NZ_JBHRSS010000003.1"/>
</dbReference>
<proteinExistence type="inferred from homology"/>
<dbReference type="Pfam" id="PF18074">
    <property type="entry name" value="PriA_C"/>
    <property type="match status" value="1"/>
</dbReference>
<dbReference type="Gene3D" id="3.40.1440.60">
    <property type="entry name" value="PriA, 3(prime) DNA-binding domain"/>
    <property type="match status" value="1"/>
</dbReference>
<evidence type="ECO:0000313" key="13">
    <source>
        <dbReference type="EMBL" id="MFC3104056.1"/>
    </source>
</evidence>
<dbReference type="EC" id="5.6.2.4" evidence="11"/>
<accession>A0ABV7ERE8</accession>
<keyword evidence="10 11" id="KW-0413">Isomerase</keyword>
<evidence type="ECO:0000256" key="11">
    <source>
        <dbReference type="HAMAP-Rule" id="MF_00983"/>
    </source>
</evidence>
<comment type="caution">
    <text evidence="13">The sequence shown here is derived from an EMBL/GenBank/DDBJ whole genome shotgun (WGS) entry which is preliminary data.</text>
</comment>
<evidence type="ECO:0000256" key="6">
    <source>
        <dbReference type="ARBA" id="ARBA00022806"/>
    </source>
</evidence>
<evidence type="ECO:0000313" key="14">
    <source>
        <dbReference type="Proteomes" id="UP001595462"/>
    </source>
</evidence>
<feature type="binding site" evidence="11">
    <location>
        <position position="453"/>
    </location>
    <ligand>
        <name>Zn(2+)</name>
        <dbReference type="ChEBI" id="CHEBI:29105"/>
        <label>2</label>
    </ligand>
</feature>
<evidence type="ECO:0000256" key="7">
    <source>
        <dbReference type="ARBA" id="ARBA00022833"/>
    </source>
</evidence>
<dbReference type="PANTHER" id="PTHR30580">
    <property type="entry name" value="PRIMOSOMAL PROTEIN N"/>
    <property type="match status" value="1"/>
</dbReference>
<feature type="binding site" evidence="11">
    <location>
        <position position="484"/>
    </location>
    <ligand>
        <name>Zn(2+)</name>
        <dbReference type="ChEBI" id="CHEBI:29105"/>
        <label>1</label>
    </ligand>
</feature>
<dbReference type="HAMAP" id="MF_00983">
    <property type="entry name" value="PriA"/>
    <property type="match status" value="1"/>
</dbReference>
<dbReference type="SMART" id="SM00487">
    <property type="entry name" value="DEXDc"/>
    <property type="match status" value="1"/>
</dbReference>
<comment type="catalytic activity">
    <reaction evidence="11">
        <text>ATP + H2O = ADP + phosphate + H(+)</text>
        <dbReference type="Rhea" id="RHEA:13065"/>
        <dbReference type="ChEBI" id="CHEBI:15377"/>
        <dbReference type="ChEBI" id="CHEBI:15378"/>
        <dbReference type="ChEBI" id="CHEBI:30616"/>
        <dbReference type="ChEBI" id="CHEBI:43474"/>
        <dbReference type="ChEBI" id="CHEBI:456216"/>
        <dbReference type="EC" id="5.6.2.4"/>
    </reaction>
</comment>
<keyword evidence="6 11" id="KW-0347">Helicase</keyword>
<feature type="binding site" evidence="11">
    <location>
        <position position="444"/>
    </location>
    <ligand>
        <name>Zn(2+)</name>
        <dbReference type="ChEBI" id="CHEBI:29105"/>
        <label>1</label>
    </ligand>
</feature>
<organism evidence="13 14">
    <name type="scientific">Salinisphaera aquimarina</name>
    <dbReference type="NCBI Taxonomy" id="2094031"/>
    <lineage>
        <taxon>Bacteria</taxon>
        <taxon>Pseudomonadati</taxon>
        <taxon>Pseudomonadota</taxon>
        <taxon>Gammaproteobacteria</taxon>
        <taxon>Salinisphaerales</taxon>
        <taxon>Salinisphaeraceae</taxon>
        <taxon>Salinisphaera</taxon>
    </lineage>
</organism>
<dbReference type="NCBIfam" id="NF004067">
    <property type="entry name" value="PRK05580.1-4"/>
    <property type="match status" value="1"/>
</dbReference>
<dbReference type="PANTHER" id="PTHR30580:SF0">
    <property type="entry name" value="PRIMOSOMAL PROTEIN N"/>
    <property type="match status" value="1"/>
</dbReference>
<keyword evidence="8 11" id="KW-0067">ATP-binding</keyword>
<keyword evidence="9 11" id="KW-0238">DNA-binding</keyword>
<comment type="similarity">
    <text evidence="11">Belongs to the helicase family. PriA subfamily.</text>
</comment>
<comment type="subunit">
    <text evidence="11">Component of the replication restart primosome.</text>
</comment>
<dbReference type="InterPro" id="IPR005259">
    <property type="entry name" value="PriA"/>
</dbReference>
<protein>
    <recommendedName>
        <fullName evidence="11">Replication restart protein PriA</fullName>
    </recommendedName>
    <alternativeName>
        <fullName evidence="11">ATP-dependent DNA helicase PriA</fullName>
        <ecNumber evidence="11">5.6.2.4</ecNumber>
    </alternativeName>
    <alternativeName>
        <fullName evidence="11">DNA 3'-5' helicase PriA</fullName>
    </alternativeName>
</protein>
<evidence type="ECO:0000256" key="10">
    <source>
        <dbReference type="ARBA" id="ARBA00023235"/>
    </source>
</evidence>
<dbReference type="Gene3D" id="3.40.50.300">
    <property type="entry name" value="P-loop containing nucleotide triphosphate hydrolases"/>
    <property type="match status" value="2"/>
</dbReference>
<evidence type="ECO:0000256" key="1">
    <source>
        <dbReference type="ARBA" id="ARBA00022515"/>
    </source>
</evidence>
<comment type="cofactor">
    <cofactor evidence="11">
        <name>Zn(2+)</name>
        <dbReference type="ChEBI" id="CHEBI:29105"/>
    </cofactor>
    <text evidence="11">Binds 2 zinc ions per subunit.</text>
</comment>
<name>A0ABV7ERE8_9GAMM</name>
<keyword evidence="4 11" id="KW-0547">Nucleotide-binding</keyword>
<dbReference type="CDD" id="cd18804">
    <property type="entry name" value="SF2_C_priA"/>
    <property type="match status" value="1"/>
</dbReference>
<sequence length="734" mass="78922">METAFQPRLIRVAVPVPLHGGFDYLTRNDMPVATVGMRVLVQFGRRKLVGVIVAVDVQSDVAAKRLRAIDAVLDDSPVFDAGQLRLLRWAARYYHCPLGEALATALPVALRKTRTDKAQSRHRGWQAVASSEAAATTNLSRAPKQRLLLDCIAASGTAIAHSSLLARFGAVTAQLNALEKRGLITAVELPGGLEQGVAGTAPALTAEQQAAMQALYQAGDGFAPALLEGVTGSGKTEIYFQRMATVLASGRQVLFLAPEIGLTPQLIERVRSRFAAAIGVLHSQRSEGERADVWRAARAGDADIVVGTRSAVFTPMPKLGLIIVDEEHDGSYKQQDGFRYHARDVALRRAQLAAIPIVLGSATPALESLHNAEAARYAHVRLANRATGAVMPPINVIDVRSRPLLGGLSEPLLARIEPHLAAGNQVMIFINRRGFAPKLICHDCGWVAPCVRCDAPLTLHGGISRLQCHHCGAAEIAPKKCPACSSEQLLALGAGTERVAGALRSRFPQVAIARFDRDSMARKGRLEAQLADVASGATQLLVGTQMLAKGHDFARLTCVGVLDVDGGLFSADFRAAEHMAQLVTQVAGRAGRAQRPGEVWLQTRHPEHPLLQRLLSGGYAGFAQAALSERREADLPPFGHLALLRAEAHGEAEPMNFLSAAAAEVAQDAHLACWGPVPAPMQRRAGRYRAHLLLHAMDRHKLHPALDHWQQVLPDVPGASRVRWSIDVDPQDLL</sequence>
<evidence type="ECO:0000256" key="2">
    <source>
        <dbReference type="ARBA" id="ARBA00022705"/>
    </source>
</evidence>
<dbReference type="Pfam" id="PF00270">
    <property type="entry name" value="DEAD"/>
    <property type="match status" value="1"/>
</dbReference>
<evidence type="ECO:0000256" key="8">
    <source>
        <dbReference type="ARBA" id="ARBA00022840"/>
    </source>
</evidence>
<dbReference type="CDD" id="cd17929">
    <property type="entry name" value="DEXHc_priA"/>
    <property type="match status" value="1"/>
</dbReference>
<feature type="domain" description="Helicase ATP-binding" evidence="12">
    <location>
        <begin position="216"/>
        <end position="382"/>
    </location>
</feature>
<feature type="binding site" evidence="11">
    <location>
        <position position="468"/>
    </location>
    <ligand>
        <name>Zn(2+)</name>
        <dbReference type="ChEBI" id="CHEBI:29105"/>
        <label>2</label>
    </ligand>
</feature>
<feature type="binding site" evidence="11">
    <location>
        <position position="450"/>
    </location>
    <ligand>
        <name>Zn(2+)</name>
        <dbReference type="ChEBI" id="CHEBI:29105"/>
        <label>2</label>
    </ligand>
</feature>
<dbReference type="InterPro" id="IPR041236">
    <property type="entry name" value="PriA_C"/>
</dbReference>
<dbReference type="GO" id="GO:0016787">
    <property type="term" value="F:hydrolase activity"/>
    <property type="evidence" value="ECO:0007669"/>
    <property type="project" value="UniProtKB-KW"/>
</dbReference>
<keyword evidence="1 11" id="KW-0639">Primosome</keyword>
<dbReference type="PROSITE" id="PS51192">
    <property type="entry name" value="HELICASE_ATP_BIND_1"/>
    <property type="match status" value="1"/>
</dbReference>
<dbReference type="InterPro" id="IPR014001">
    <property type="entry name" value="Helicase_ATP-bd"/>
</dbReference>
<dbReference type="InterPro" id="IPR042115">
    <property type="entry name" value="PriA_3primeBD_sf"/>
</dbReference>
<dbReference type="NCBIfam" id="TIGR00595">
    <property type="entry name" value="priA"/>
    <property type="match status" value="1"/>
</dbReference>
<evidence type="ECO:0000256" key="9">
    <source>
        <dbReference type="ARBA" id="ARBA00023125"/>
    </source>
</evidence>
<dbReference type="InterPro" id="IPR041222">
    <property type="entry name" value="PriA_3primeBD"/>
</dbReference>
<evidence type="ECO:0000256" key="3">
    <source>
        <dbReference type="ARBA" id="ARBA00022723"/>
    </source>
</evidence>
<keyword evidence="2 11" id="KW-0235">DNA replication</keyword>
<dbReference type="InterPro" id="IPR011545">
    <property type="entry name" value="DEAD/DEAH_box_helicase_dom"/>
</dbReference>
<feature type="binding site" evidence="11">
    <location>
        <position position="441"/>
    </location>
    <ligand>
        <name>Zn(2+)</name>
        <dbReference type="ChEBI" id="CHEBI:29105"/>
        <label>1</label>
    </ligand>
</feature>
<evidence type="ECO:0000256" key="5">
    <source>
        <dbReference type="ARBA" id="ARBA00022801"/>
    </source>
</evidence>
<dbReference type="SMART" id="SM00490">
    <property type="entry name" value="HELICc"/>
    <property type="match status" value="1"/>
</dbReference>
<dbReference type="InterPro" id="IPR027417">
    <property type="entry name" value="P-loop_NTPase"/>
</dbReference>
<gene>
    <name evidence="11" type="primary">priA</name>
    <name evidence="13" type="ORF">ACFOSU_09140</name>
</gene>
<feature type="binding site" evidence="11">
    <location>
        <position position="481"/>
    </location>
    <ligand>
        <name>Zn(2+)</name>
        <dbReference type="ChEBI" id="CHEBI:29105"/>
        <label>1</label>
    </ligand>
</feature>